<keyword evidence="11" id="KW-1185">Reference proteome</keyword>
<dbReference type="CDD" id="cd00112">
    <property type="entry name" value="LDLa"/>
    <property type="match status" value="3"/>
</dbReference>
<dbReference type="SMART" id="SM00192">
    <property type="entry name" value="LDLa"/>
    <property type="match status" value="4"/>
</dbReference>
<dbReference type="PRINTS" id="PR00261">
    <property type="entry name" value="LDLRECEPTOR"/>
</dbReference>
<keyword evidence="6" id="KW-0472">Membrane</keyword>
<keyword evidence="3" id="KW-0812">Transmembrane</keyword>
<evidence type="ECO:0000313" key="11">
    <source>
        <dbReference type="Proteomes" id="UP001652620"/>
    </source>
</evidence>
<dbReference type="GO" id="GO:0008233">
    <property type="term" value="F:peptidase activity"/>
    <property type="evidence" value="ECO:0007669"/>
    <property type="project" value="UniProtKB-KW"/>
</dbReference>
<dbReference type="Gene3D" id="4.10.400.10">
    <property type="entry name" value="Low-density Lipoprotein Receptor"/>
    <property type="match status" value="4"/>
</dbReference>
<dbReference type="SUPFAM" id="SSF57424">
    <property type="entry name" value="LDL receptor-like module"/>
    <property type="match status" value="3"/>
</dbReference>
<comment type="caution">
    <text evidence="8">Lacks conserved residue(s) required for the propagation of feature annotation.</text>
</comment>
<feature type="signal peptide" evidence="9">
    <location>
        <begin position="1"/>
        <end position="22"/>
    </location>
</feature>
<dbReference type="Pfam" id="PF00084">
    <property type="entry name" value="Sushi"/>
    <property type="match status" value="1"/>
</dbReference>
<dbReference type="Gene3D" id="2.10.70.10">
    <property type="entry name" value="Complement Module, domain 1"/>
    <property type="match status" value="2"/>
</dbReference>
<dbReference type="InterPro" id="IPR023415">
    <property type="entry name" value="LDLR_class-A_CS"/>
</dbReference>
<sequence length="591" mass="65969">MWKVKFFLIILVLFVNCKRAYGDEEVCDHDVGFRCNNGSIIDCLDVCNGKKDCEDGSDEFLGNDVTESPCRDQDCPSDHVNCNYGACIPMDYQCDNNYNCADKSDEWKYYCHKHKYNPEELKSCDSGDFIPKDKFCNGKVDCPGFNDTSDEWPHLCNLWPCPIDTHFRCKSGGCIPQTKKCDNNEDCYDNSDEKDCGRKVTKNPVSTTPNQGCLIRQDPNYYIKNDLENNNINPGDRVSVNTLIIIKCRNNFVFHGNYHEQRRICEKNGVWDSPLPHCIKYCGAGILNNSKSTTALCSFEGAGVPCNNIIPDTIAKVSCADSYKMPAQLGDSASYEMTCKSDGNWSTRKANCEPICGRYASDSASVAPWHVGVKTYLNQMCGGTIVSPSIVITALHCVQFEDEPALSVDKVVVIIAGNSVNVSEIIVGGQIDVALLKLSEILTLSKSIRPICRTESEFIVNSTKAFLHGWPKDTNKVTDVFHKTELDVLPRHNCGANLNGTYICVRPAYKLDRIETLCEGDSGSGIIAESNGVNYIIGILIFKPSRNVKCTNEPIVAVMFNQIPKSLKTRIISDREPLYDMNHLFMNLMKK</sequence>
<evidence type="ECO:0000256" key="7">
    <source>
        <dbReference type="ARBA" id="ARBA00023157"/>
    </source>
</evidence>
<feature type="domain" description="Peptidase S1" evidence="10">
    <location>
        <begin position="355"/>
        <end position="591"/>
    </location>
</feature>
<gene>
    <name evidence="12" type="primary">LOC105228508</name>
</gene>
<dbReference type="GeneID" id="105228508"/>
<dbReference type="Proteomes" id="UP001652620">
    <property type="component" value="Chromosome 2"/>
</dbReference>
<feature type="disulfide bond" evidence="8">
    <location>
        <begin position="82"/>
        <end position="100"/>
    </location>
</feature>
<dbReference type="InterPro" id="IPR036055">
    <property type="entry name" value="LDL_receptor-like_sf"/>
</dbReference>
<evidence type="ECO:0000256" key="5">
    <source>
        <dbReference type="ARBA" id="ARBA00022989"/>
    </source>
</evidence>
<dbReference type="InterPro" id="IPR002172">
    <property type="entry name" value="LDrepeatLR_classA_rpt"/>
</dbReference>
<evidence type="ECO:0000256" key="4">
    <source>
        <dbReference type="ARBA" id="ARBA00022737"/>
    </source>
</evidence>
<dbReference type="CDD" id="cd00033">
    <property type="entry name" value="CCP"/>
    <property type="match status" value="1"/>
</dbReference>
<dbReference type="InterPro" id="IPR035976">
    <property type="entry name" value="Sushi/SCR/CCP_sf"/>
</dbReference>
<dbReference type="SMART" id="SM00020">
    <property type="entry name" value="Tryp_SPc"/>
    <property type="match status" value="1"/>
</dbReference>
<evidence type="ECO:0000256" key="6">
    <source>
        <dbReference type="ARBA" id="ARBA00023136"/>
    </source>
</evidence>
<dbReference type="SMART" id="SM00032">
    <property type="entry name" value="CCP"/>
    <property type="match status" value="2"/>
</dbReference>
<name>A0ABM3J3I6_BACDO</name>
<dbReference type="GO" id="GO:0006508">
    <property type="term" value="P:proteolysis"/>
    <property type="evidence" value="ECO:0007669"/>
    <property type="project" value="UniProtKB-KW"/>
</dbReference>
<accession>A0ABM3J3I6</accession>
<evidence type="ECO:0000256" key="2">
    <source>
        <dbReference type="ARBA" id="ARBA00004308"/>
    </source>
</evidence>
<dbReference type="InterPro" id="IPR009003">
    <property type="entry name" value="Peptidase_S1_PA"/>
</dbReference>
<evidence type="ECO:0000313" key="12">
    <source>
        <dbReference type="RefSeq" id="XP_049303786.1"/>
    </source>
</evidence>
<evidence type="ECO:0000256" key="3">
    <source>
        <dbReference type="ARBA" id="ARBA00022692"/>
    </source>
</evidence>
<feature type="disulfide bond" evidence="8">
    <location>
        <begin position="75"/>
        <end position="87"/>
    </location>
</feature>
<dbReference type="Pfam" id="PF00089">
    <property type="entry name" value="Trypsin"/>
    <property type="match status" value="1"/>
</dbReference>
<dbReference type="PROSITE" id="PS50240">
    <property type="entry name" value="TRYPSIN_DOM"/>
    <property type="match status" value="1"/>
</dbReference>
<dbReference type="InterPro" id="IPR001254">
    <property type="entry name" value="Trypsin_dom"/>
</dbReference>
<evidence type="ECO:0000256" key="8">
    <source>
        <dbReference type="PROSITE-ProRule" id="PRU00124"/>
    </source>
</evidence>
<feature type="chain" id="PRO_5047005972" evidence="9">
    <location>
        <begin position="23"/>
        <end position="591"/>
    </location>
</feature>
<dbReference type="RefSeq" id="XP_049303786.1">
    <property type="nucleotide sequence ID" value="XM_049447829.1"/>
</dbReference>
<dbReference type="SUPFAM" id="SSF57535">
    <property type="entry name" value="Complement control module/SCR domain"/>
    <property type="match status" value="1"/>
</dbReference>
<dbReference type="InterPro" id="IPR000436">
    <property type="entry name" value="Sushi_SCR_CCP_dom"/>
</dbReference>
<dbReference type="Pfam" id="PF00057">
    <property type="entry name" value="Ldl_recept_a"/>
    <property type="match status" value="3"/>
</dbReference>
<keyword evidence="12" id="KW-0378">Hydrolase</keyword>
<dbReference type="InterPro" id="IPR050685">
    <property type="entry name" value="LDLR"/>
</dbReference>
<reference evidence="12" key="2">
    <citation type="submission" date="2025-08" db="UniProtKB">
        <authorList>
            <consortium name="RefSeq"/>
        </authorList>
    </citation>
    <scope>IDENTIFICATION</scope>
    <source>
        <tissue evidence="12">Adult</tissue>
    </source>
</reference>
<evidence type="ECO:0000256" key="9">
    <source>
        <dbReference type="SAM" id="SignalP"/>
    </source>
</evidence>
<dbReference type="Gene3D" id="2.40.10.10">
    <property type="entry name" value="Trypsin-like serine proteases"/>
    <property type="match status" value="1"/>
</dbReference>
<proteinExistence type="predicted"/>
<feature type="disulfide bond" evidence="8">
    <location>
        <begin position="169"/>
        <end position="187"/>
    </location>
</feature>
<dbReference type="InterPro" id="IPR043504">
    <property type="entry name" value="Peptidase_S1_PA_chymotrypsin"/>
</dbReference>
<keyword evidence="7 8" id="KW-1015">Disulfide bond</keyword>
<comment type="subcellular location">
    <subcellularLocation>
        <location evidence="2">Endomembrane system</location>
    </subcellularLocation>
    <subcellularLocation>
        <location evidence="1">Membrane</location>
        <topology evidence="1">Single-pass membrane protein</topology>
    </subcellularLocation>
</comment>
<organism evidence="11 12">
    <name type="scientific">Bactrocera dorsalis</name>
    <name type="common">Oriental fruit fly</name>
    <name type="synonym">Dacus dorsalis</name>
    <dbReference type="NCBI Taxonomy" id="27457"/>
    <lineage>
        <taxon>Eukaryota</taxon>
        <taxon>Metazoa</taxon>
        <taxon>Ecdysozoa</taxon>
        <taxon>Arthropoda</taxon>
        <taxon>Hexapoda</taxon>
        <taxon>Insecta</taxon>
        <taxon>Pterygota</taxon>
        <taxon>Neoptera</taxon>
        <taxon>Endopterygota</taxon>
        <taxon>Diptera</taxon>
        <taxon>Brachycera</taxon>
        <taxon>Muscomorpha</taxon>
        <taxon>Tephritoidea</taxon>
        <taxon>Tephritidae</taxon>
        <taxon>Bactrocera</taxon>
        <taxon>Bactrocera</taxon>
    </lineage>
</organism>
<protein>
    <submittedName>
        <fullName evidence="12">Modular serine protease</fullName>
    </submittedName>
</protein>
<keyword evidence="12" id="KW-0645">Protease</keyword>
<dbReference type="PROSITE" id="PS50068">
    <property type="entry name" value="LDLRA_2"/>
    <property type="match status" value="3"/>
</dbReference>
<keyword evidence="5" id="KW-1133">Transmembrane helix</keyword>
<feature type="disulfide bond" evidence="8">
    <location>
        <begin position="35"/>
        <end position="53"/>
    </location>
</feature>
<evidence type="ECO:0000256" key="1">
    <source>
        <dbReference type="ARBA" id="ARBA00004167"/>
    </source>
</evidence>
<feature type="disulfide bond" evidence="8">
    <location>
        <begin position="181"/>
        <end position="196"/>
    </location>
</feature>
<dbReference type="PANTHER" id="PTHR24270">
    <property type="entry name" value="LOW-DENSITY LIPOPROTEIN RECEPTOR-RELATED"/>
    <property type="match status" value="1"/>
</dbReference>
<dbReference type="PROSITE" id="PS01209">
    <property type="entry name" value="LDLRA_1"/>
    <property type="match status" value="1"/>
</dbReference>
<evidence type="ECO:0000259" key="10">
    <source>
        <dbReference type="PROSITE" id="PS50240"/>
    </source>
</evidence>
<keyword evidence="4" id="KW-0677">Repeat</keyword>
<keyword evidence="9" id="KW-0732">Signal</keyword>
<dbReference type="SUPFAM" id="SSF50494">
    <property type="entry name" value="Trypsin-like serine proteases"/>
    <property type="match status" value="1"/>
</dbReference>
<reference evidence="11" key="1">
    <citation type="submission" date="2025-05" db="UniProtKB">
        <authorList>
            <consortium name="RefSeq"/>
        </authorList>
    </citation>
    <scope>NUCLEOTIDE SEQUENCE [LARGE SCALE GENOMIC DNA]</scope>
</reference>